<comment type="similarity">
    <text evidence="1">Belongs to the leucine-binding protein family.</text>
</comment>
<dbReference type="InterPro" id="IPR028082">
    <property type="entry name" value="Peripla_BP_I"/>
</dbReference>
<dbReference type="Gene3D" id="3.40.50.2300">
    <property type="match status" value="2"/>
</dbReference>
<feature type="domain" description="Leucine-binding protein" evidence="4">
    <location>
        <begin position="41"/>
        <end position="382"/>
    </location>
</feature>
<evidence type="ECO:0000259" key="4">
    <source>
        <dbReference type="Pfam" id="PF13458"/>
    </source>
</evidence>
<dbReference type="RefSeq" id="WP_377259996.1">
    <property type="nucleotide sequence ID" value="NZ_JBHLUH010000077.1"/>
</dbReference>
<dbReference type="SUPFAM" id="SSF53822">
    <property type="entry name" value="Periplasmic binding protein-like I"/>
    <property type="match status" value="1"/>
</dbReference>
<evidence type="ECO:0000256" key="1">
    <source>
        <dbReference type="ARBA" id="ARBA00010062"/>
    </source>
</evidence>
<reference evidence="5 6" key="1">
    <citation type="submission" date="2024-09" db="EMBL/GenBank/DDBJ databases">
        <authorList>
            <person name="Sun Q."/>
            <person name="Mori K."/>
        </authorList>
    </citation>
    <scope>NUCLEOTIDE SEQUENCE [LARGE SCALE GENOMIC DNA]</scope>
    <source>
        <strain evidence="5 6">TBRC 3947</strain>
    </source>
</reference>
<dbReference type="PROSITE" id="PS51257">
    <property type="entry name" value="PROKAR_LIPOPROTEIN"/>
    <property type="match status" value="1"/>
</dbReference>
<comment type="caution">
    <text evidence="5">The sequence shown here is derived from an EMBL/GenBank/DDBJ whole genome shotgun (WGS) entry which is preliminary data.</text>
</comment>
<evidence type="ECO:0000313" key="6">
    <source>
        <dbReference type="Proteomes" id="UP001589867"/>
    </source>
</evidence>
<feature type="signal peptide" evidence="3">
    <location>
        <begin position="1"/>
        <end position="26"/>
    </location>
</feature>
<gene>
    <name evidence="5" type="ORF">ACFFIA_35630</name>
</gene>
<evidence type="ECO:0000256" key="2">
    <source>
        <dbReference type="ARBA" id="ARBA00022729"/>
    </source>
</evidence>
<proteinExistence type="inferred from homology"/>
<dbReference type="InterPro" id="IPR028081">
    <property type="entry name" value="Leu-bd"/>
</dbReference>
<organism evidence="5 6">
    <name type="scientific">Phytohabitans kaempferiae</name>
    <dbReference type="NCBI Taxonomy" id="1620943"/>
    <lineage>
        <taxon>Bacteria</taxon>
        <taxon>Bacillati</taxon>
        <taxon>Actinomycetota</taxon>
        <taxon>Actinomycetes</taxon>
        <taxon>Micromonosporales</taxon>
        <taxon>Micromonosporaceae</taxon>
    </lineage>
</organism>
<keyword evidence="6" id="KW-1185">Reference proteome</keyword>
<dbReference type="PROSITE" id="PS51318">
    <property type="entry name" value="TAT"/>
    <property type="match status" value="1"/>
</dbReference>
<protein>
    <submittedName>
        <fullName evidence="5">ABC transporter substrate-binding protein</fullName>
    </submittedName>
</protein>
<dbReference type="Pfam" id="PF13458">
    <property type="entry name" value="Peripla_BP_6"/>
    <property type="match status" value="1"/>
</dbReference>
<dbReference type="InterPro" id="IPR051010">
    <property type="entry name" value="BCAA_transport"/>
</dbReference>
<dbReference type="PANTHER" id="PTHR30483">
    <property type="entry name" value="LEUCINE-SPECIFIC-BINDING PROTEIN"/>
    <property type="match status" value="1"/>
</dbReference>
<sequence>MPQIDRRQALKLFAALGAAGFAAACASDDGADTEPETSDVPVRIGLIAPQTGPLKAIGDDLVNGFRLFLQLNQDRLGGHPVQLVTADEGADAKSAKAAVDSLLGQGVLALTGVANSAALTGIRDTVENATVPLIAANGVPESLKGVLYIWSDSFVDSDPSQALAGYLTGVVPSSDKLAVIAPTGQTGQDAVDMFRRTFGGTDARLTATIWTPPTITPGKDFFQTSLAELRSSGADVVYAFYTGPAAVEFVKQFRAEGIDATIYAPGGFTEGSAINDLGDEAQGIFTAMNYSADLNNAANRLFSTAYQREHDLLPSASAMASYDAAQVLDRAIRLCDGRPTPQQVNLMLGRVGQIDSPRGAWQFNQPRTPQQRWYLREVRHDGRVLSNVLLTELATLG</sequence>
<dbReference type="PANTHER" id="PTHR30483:SF6">
    <property type="entry name" value="PERIPLASMIC BINDING PROTEIN OF ABC TRANSPORTER FOR NATURAL AMINO ACIDS"/>
    <property type="match status" value="1"/>
</dbReference>
<dbReference type="Proteomes" id="UP001589867">
    <property type="component" value="Unassembled WGS sequence"/>
</dbReference>
<evidence type="ECO:0000256" key="3">
    <source>
        <dbReference type="SAM" id="SignalP"/>
    </source>
</evidence>
<dbReference type="InterPro" id="IPR006311">
    <property type="entry name" value="TAT_signal"/>
</dbReference>
<dbReference type="EMBL" id="JBHLUH010000077">
    <property type="protein sequence ID" value="MFC0532962.1"/>
    <property type="molecule type" value="Genomic_DNA"/>
</dbReference>
<feature type="chain" id="PRO_5047380741" evidence="3">
    <location>
        <begin position="27"/>
        <end position="397"/>
    </location>
</feature>
<accession>A0ABV6ME02</accession>
<evidence type="ECO:0000313" key="5">
    <source>
        <dbReference type="EMBL" id="MFC0532962.1"/>
    </source>
</evidence>
<keyword evidence="2 3" id="KW-0732">Signal</keyword>
<name>A0ABV6ME02_9ACTN</name>